<feature type="domain" description="Glycoside hydrolase family 3 N-terminal" evidence="13">
    <location>
        <begin position="99"/>
        <end position="325"/>
    </location>
</feature>
<evidence type="ECO:0000256" key="1">
    <source>
        <dbReference type="ARBA" id="ARBA00000448"/>
    </source>
</evidence>
<dbReference type="EMBL" id="BOPL01000008">
    <property type="protein sequence ID" value="GIK05143.1"/>
    <property type="molecule type" value="Genomic_DNA"/>
</dbReference>
<keyword evidence="10" id="KW-0624">Polysaccharide degradation</keyword>
<dbReference type="PANTHER" id="PTHR42715:SF3">
    <property type="entry name" value="BETA-GLUCOSIDASE B-RELATED"/>
    <property type="match status" value="1"/>
</dbReference>
<evidence type="ECO:0000313" key="15">
    <source>
        <dbReference type="EMBL" id="GIK05143.1"/>
    </source>
</evidence>
<evidence type="ECO:0000256" key="3">
    <source>
        <dbReference type="ARBA" id="ARBA00005336"/>
    </source>
</evidence>
<comment type="similarity">
    <text evidence="3">Belongs to the glycosyl hydrolase 3 family.</text>
</comment>
<dbReference type="SUPFAM" id="SSF52279">
    <property type="entry name" value="Beta-D-glucan exohydrolase, C-terminal domain"/>
    <property type="match status" value="2"/>
</dbReference>
<dbReference type="InterPro" id="IPR036881">
    <property type="entry name" value="Glyco_hydro_3_C_sf"/>
</dbReference>
<dbReference type="Gene3D" id="3.20.20.300">
    <property type="entry name" value="Glycoside hydrolase, family 3, N-terminal domain"/>
    <property type="match status" value="1"/>
</dbReference>
<dbReference type="InterPro" id="IPR036962">
    <property type="entry name" value="Glyco_hydro_3_N_sf"/>
</dbReference>
<evidence type="ECO:0000256" key="12">
    <source>
        <dbReference type="SAM" id="MobiDB-lite"/>
    </source>
</evidence>
<proteinExistence type="inferred from homology"/>
<dbReference type="GO" id="GO:0030245">
    <property type="term" value="P:cellulose catabolic process"/>
    <property type="evidence" value="ECO:0007669"/>
    <property type="project" value="UniProtKB-KW"/>
</dbReference>
<dbReference type="Pfam" id="PF00933">
    <property type="entry name" value="Glyco_hydro_3"/>
    <property type="match status" value="1"/>
</dbReference>
<dbReference type="InterPro" id="IPR017853">
    <property type="entry name" value="GH"/>
</dbReference>
<keyword evidence="6" id="KW-0136">Cellulose degradation</keyword>
<dbReference type="InterPro" id="IPR013783">
    <property type="entry name" value="Ig-like_fold"/>
</dbReference>
<keyword evidence="5" id="KW-0378">Hydrolase</keyword>
<evidence type="ECO:0000259" key="13">
    <source>
        <dbReference type="Pfam" id="PF00933"/>
    </source>
</evidence>
<dbReference type="PANTHER" id="PTHR42715">
    <property type="entry name" value="BETA-GLUCOSIDASE"/>
    <property type="match status" value="1"/>
</dbReference>
<keyword evidence="8" id="KW-0119">Carbohydrate metabolism</keyword>
<dbReference type="InterPro" id="IPR002772">
    <property type="entry name" value="Glyco_hydro_3_C"/>
</dbReference>
<dbReference type="Proteomes" id="UP000710440">
    <property type="component" value="Unassembled WGS sequence"/>
</dbReference>
<sequence>MMLKEPVAKVAVESPPDHSVTETFDFDDAVRMVQSGQTLERATHALLAVMTRAERLWLLDGDELFWKGLRGILFDRYNREAFVMGAVPRLKISGIRFTDGPRGIVMHSFTCFPVSMARGASWDVTLEQRVGNAIGLEGRAQGANFFAGICVNLPRHPAWGRIQETYGEDPALLGEFGLALHRGVRQHLMTCVKHFALNSMENARFNVDVQVDDAALHEVYLPHFRQLVEGGVSSVMSSYNSVRGEFAGQNHELLNDILRQEWGFGGFVLSDFIFGFRDAVKSIKNGLDVEAPFQQQRVLHVPGALERGDLAWSDIDRSCARILRVQLEHAVRTGRTTPDSSVVFCDQHRRLAREAAARGMVLLKNDGVSDCPLLPLDPAKLHTLAIVGRLANRANTGDRGSSAVFAPKVVTFYEGLRAALPDAKIMLQDTDNVEEAQKVAAMADVVLCVVGYDAMDEGEYVVPSFADQKELLDLLPPTLDRDETEVRAAIEGQKSTGFGSGSTDSDGLVPGAGGDRRSLRLRDRDVDIIRAVTAVSSRVIVSVVAAGAVIMDDWLDRVPALLMTWYSGGEGGHALADVLLGKVDASGRMPFSMPKSEEHLPYFDIDASKITYDRWFGQRLLDKLGVVAQFPLGYGLSYTIFALEGVTIDASPPEWGLDCFAVRTTVVNTGSRPGRHVVQVYGTPRVPDFPTRVLLGFQSLALDSNQSTLANVKCSTRPLKRRSGNRFIFVERMVVIEVAAYAGDEACLRACISLP</sequence>
<dbReference type="EC" id="3.2.1.21" evidence="4"/>
<name>A0A9P3F896_ASPVI</name>
<dbReference type="RefSeq" id="XP_043128329.1">
    <property type="nucleotide sequence ID" value="XM_043272394.1"/>
</dbReference>
<evidence type="ECO:0000256" key="9">
    <source>
        <dbReference type="ARBA" id="ARBA00023295"/>
    </source>
</evidence>
<protein>
    <recommendedName>
        <fullName evidence="4">beta-glucosidase</fullName>
        <ecNumber evidence="4">3.2.1.21</ecNumber>
    </recommendedName>
</protein>
<dbReference type="PRINTS" id="PR00133">
    <property type="entry name" value="GLHYDRLASE3"/>
</dbReference>
<evidence type="ECO:0000256" key="2">
    <source>
        <dbReference type="ARBA" id="ARBA00004987"/>
    </source>
</evidence>
<comment type="function">
    <text evidence="11">Beta-glucosidases are one of a number of cellulolytic enzymes involved in the degradation of cellulosic biomass. Catalyzes the last step releasing glucose from the inhibitory cellobiose.</text>
</comment>
<feature type="compositionally biased region" description="Low complexity" evidence="12">
    <location>
        <begin position="495"/>
        <end position="507"/>
    </location>
</feature>
<comment type="caution">
    <text evidence="15">The sequence shown here is derived from an EMBL/GenBank/DDBJ whole genome shotgun (WGS) entry which is preliminary data.</text>
</comment>
<comment type="pathway">
    <text evidence="2">Glycan metabolism; cellulose degradation.</text>
</comment>
<dbReference type="AlphaFoldDB" id="A0A9P3F896"/>
<dbReference type="InterPro" id="IPR050288">
    <property type="entry name" value="Cellulose_deg_GH3"/>
</dbReference>
<dbReference type="GO" id="GO:0008422">
    <property type="term" value="F:beta-glucosidase activity"/>
    <property type="evidence" value="ECO:0007669"/>
    <property type="project" value="UniProtKB-EC"/>
</dbReference>
<evidence type="ECO:0000256" key="5">
    <source>
        <dbReference type="ARBA" id="ARBA00022801"/>
    </source>
</evidence>
<evidence type="ECO:0000256" key="8">
    <source>
        <dbReference type="ARBA" id="ARBA00023277"/>
    </source>
</evidence>
<reference evidence="15 16" key="1">
    <citation type="submission" date="2021-02" db="EMBL/GenBank/DDBJ databases">
        <title>Pan-genome distribution and transcriptional activeness of fungal secondary metabolism genes in Aspergillus section Fumigati.</title>
        <authorList>
            <person name="Takahashi H."/>
            <person name="Umemura M."/>
            <person name="Ninomiya A."/>
            <person name="Kusuya Y."/>
            <person name="Urayama S."/>
            <person name="Shimizu M."/>
            <person name="Watanabe A."/>
            <person name="Kamei K."/>
            <person name="Yaguchi T."/>
            <person name="Hagiwara D."/>
        </authorList>
    </citation>
    <scope>NUCLEOTIDE SEQUENCE [LARGE SCALE GENOMIC DNA]</scope>
    <source>
        <strain evidence="15 16">IFM 47045</strain>
    </source>
</reference>
<evidence type="ECO:0000256" key="6">
    <source>
        <dbReference type="ARBA" id="ARBA00023001"/>
    </source>
</evidence>
<evidence type="ECO:0000256" key="11">
    <source>
        <dbReference type="ARBA" id="ARBA00024983"/>
    </source>
</evidence>
<dbReference type="Gene3D" id="2.60.40.10">
    <property type="entry name" value="Immunoglobulins"/>
    <property type="match status" value="1"/>
</dbReference>
<keyword evidence="9" id="KW-0326">Glycosidase</keyword>
<accession>A0A9P3F896</accession>
<feature type="region of interest" description="Disordered" evidence="12">
    <location>
        <begin position="491"/>
        <end position="516"/>
    </location>
</feature>
<keyword evidence="16" id="KW-1185">Reference proteome</keyword>
<evidence type="ECO:0000256" key="4">
    <source>
        <dbReference type="ARBA" id="ARBA00012744"/>
    </source>
</evidence>
<dbReference type="SUPFAM" id="SSF51445">
    <property type="entry name" value="(Trans)glycosidases"/>
    <property type="match status" value="1"/>
</dbReference>
<evidence type="ECO:0000313" key="16">
    <source>
        <dbReference type="Proteomes" id="UP000710440"/>
    </source>
</evidence>
<evidence type="ECO:0000256" key="7">
    <source>
        <dbReference type="ARBA" id="ARBA00023180"/>
    </source>
</evidence>
<comment type="catalytic activity">
    <reaction evidence="1">
        <text>Hydrolysis of terminal, non-reducing beta-D-glucosyl residues with release of beta-D-glucose.</text>
        <dbReference type="EC" id="3.2.1.21"/>
    </reaction>
</comment>
<evidence type="ECO:0000259" key="14">
    <source>
        <dbReference type="Pfam" id="PF01915"/>
    </source>
</evidence>
<gene>
    <name evidence="15" type="ORF">Aspvir_009245</name>
</gene>
<dbReference type="Gene3D" id="3.40.50.1700">
    <property type="entry name" value="Glycoside hydrolase family 3 C-terminal domain"/>
    <property type="match status" value="1"/>
</dbReference>
<dbReference type="Pfam" id="PF01915">
    <property type="entry name" value="Glyco_hydro_3_C"/>
    <property type="match status" value="1"/>
</dbReference>
<dbReference type="GeneID" id="66937227"/>
<dbReference type="InterPro" id="IPR001764">
    <property type="entry name" value="Glyco_hydro_3_N"/>
</dbReference>
<feature type="domain" description="Glycoside hydrolase family 3 C-terminal" evidence="14">
    <location>
        <begin position="360"/>
        <end position="638"/>
    </location>
</feature>
<dbReference type="OrthoDB" id="2123594at2759"/>
<evidence type="ECO:0000256" key="10">
    <source>
        <dbReference type="ARBA" id="ARBA00023326"/>
    </source>
</evidence>
<keyword evidence="7" id="KW-0325">Glycoprotein</keyword>
<organism evidence="15 16">
    <name type="scientific">Aspergillus viridinutans</name>
    <dbReference type="NCBI Taxonomy" id="75553"/>
    <lineage>
        <taxon>Eukaryota</taxon>
        <taxon>Fungi</taxon>
        <taxon>Dikarya</taxon>
        <taxon>Ascomycota</taxon>
        <taxon>Pezizomycotina</taxon>
        <taxon>Eurotiomycetes</taxon>
        <taxon>Eurotiomycetidae</taxon>
        <taxon>Eurotiales</taxon>
        <taxon>Aspergillaceae</taxon>
        <taxon>Aspergillus</taxon>
        <taxon>Aspergillus subgen. Fumigati</taxon>
    </lineage>
</organism>